<feature type="transmembrane region" description="Helical" evidence="1">
    <location>
        <begin position="12"/>
        <end position="28"/>
    </location>
</feature>
<reference evidence="3" key="1">
    <citation type="submission" date="2018-09" db="EMBL/GenBank/DDBJ databases">
        <authorList>
            <person name="Zhu H."/>
        </authorList>
    </citation>
    <scope>NUCLEOTIDE SEQUENCE [LARGE SCALE GENOMIC DNA]</scope>
    <source>
        <strain evidence="3">K1W22B-1</strain>
    </source>
</reference>
<evidence type="ECO:0000256" key="1">
    <source>
        <dbReference type="SAM" id="Phobius"/>
    </source>
</evidence>
<sequence length="90" mass="9654">MPDKLLRFIRRRGVVVLGFVAVMPLVMVDPAAAVLLLDVELLALLGSAGLGLVREDLRMAVARCRCAPSVVLFAAGVRLSREDPRSILSA</sequence>
<keyword evidence="1" id="KW-1133">Transmembrane helix</keyword>
<keyword evidence="1" id="KW-0472">Membrane</keyword>
<protein>
    <submittedName>
        <fullName evidence="2">Uncharacterized protein</fullName>
    </submittedName>
</protein>
<dbReference type="RefSeq" id="WP_120058913.1">
    <property type="nucleotide sequence ID" value="NZ_QYRP01000002.1"/>
</dbReference>
<keyword evidence="3" id="KW-1185">Reference proteome</keyword>
<comment type="caution">
    <text evidence="2">The sequence shown here is derived from an EMBL/GenBank/DDBJ whole genome shotgun (WGS) entry which is preliminary data.</text>
</comment>
<dbReference type="AlphaFoldDB" id="A0A3A5HAE4"/>
<evidence type="ECO:0000313" key="2">
    <source>
        <dbReference type="EMBL" id="RJS45010.1"/>
    </source>
</evidence>
<dbReference type="EMBL" id="QYRP01000002">
    <property type="protein sequence ID" value="RJS45010.1"/>
    <property type="molecule type" value="Genomic_DNA"/>
</dbReference>
<dbReference type="Proteomes" id="UP000276542">
    <property type="component" value="Unassembled WGS sequence"/>
</dbReference>
<organism evidence="2 3">
    <name type="scientific">Nocardioides cavernaquae</name>
    <dbReference type="NCBI Taxonomy" id="2321396"/>
    <lineage>
        <taxon>Bacteria</taxon>
        <taxon>Bacillati</taxon>
        <taxon>Actinomycetota</taxon>
        <taxon>Actinomycetes</taxon>
        <taxon>Propionibacteriales</taxon>
        <taxon>Nocardioidaceae</taxon>
        <taxon>Nocardioides</taxon>
    </lineage>
</organism>
<proteinExistence type="predicted"/>
<keyword evidence="1" id="KW-0812">Transmembrane</keyword>
<name>A0A3A5HAE4_9ACTN</name>
<accession>A0A3A5HAE4</accession>
<evidence type="ECO:0000313" key="3">
    <source>
        <dbReference type="Proteomes" id="UP000276542"/>
    </source>
</evidence>
<gene>
    <name evidence="2" type="ORF">D4739_01295</name>
</gene>